<dbReference type="STRING" id="1124188.SAMN05444377_10622"/>
<dbReference type="Pfam" id="PF00994">
    <property type="entry name" value="MoCF_biosynth"/>
    <property type="match status" value="1"/>
</dbReference>
<dbReference type="InterPro" id="IPR036425">
    <property type="entry name" value="MoaB/Mog-like_dom_sf"/>
</dbReference>
<keyword evidence="4" id="KW-1185">Reference proteome</keyword>
<proteinExistence type="inferred from homology"/>
<feature type="domain" description="MoaB/Mog" evidence="2">
    <location>
        <begin position="4"/>
        <end position="171"/>
    </location>
</feature>
<evidence type="ECO:0000313" key="3">
    <source>
        <dbReference type="EMBL" id="SHF28196.1"/>
    </source>
</evidence>
<dbReference type="Gene3D" id="3.90.950.20">
    <property type="entry name" value="CinA-like"/>
    <property type="match status" value="1"/>
</dbReference>
<dbReference type="OrthoDB" id="9801454at2"/>
<evidence type="ECO:0000259" key="2">
    <source>
        <dbReference type="SMART" id="SM00852"/>
    </source>
</evidence>
<evidence type="ECO:0000256" key="1">
    <source>
        <dbReference type="HAMAP-Rule" id="MF_00226"/>
    </source>
</evidence>
<dbReference type="Proteomes" id="UP000184147">
    <property type="component" value="Unassembled WGS sequence"/>
</dbReference>
<dbReference type="InterPro" id="IPR001453">
    <property type="entry name" value="MoaB/Mog_dom"/>
</dbReference>
<dbReference type="InterPro" id="IPR036653">
    <property type="entry name" value="CinA-like_C"/>
</dbReference>
<dbReference type="Pfam" id="PF18146">
    <property type="entry name" value="CinA_KH"/>
    <property type="match status" value="1"/>
</dbReference>
<dbReference type="CDD" id="cd00885">
    <property type="entry name" value="cinA"/>
    <property type="match status" value="1"/>
</dbReference>
<gene>
    <name evidence="3" type="ORF">SAMN05444377_10622</name>
</gene>
<dbReference type="InterPro" id="IPR008135">
    <property type="entry name" value="Competence-induced_CinA"/>
</dbReference>
<dbReference type="NCBIfam" id="TIGR00199">
    <property type="entry name" value="PncC_domain"/>
    <property type="match status" value="1"/>
</dbReference>
<dbReference type="SUPFAM" id="SSF142433">
    <property type="entry name" value="CinA-like"/>
    <property type="match status" value="1"/>
</dbReference>
<reference evidence="3 4" key="1">
    <citation type="submission" date="2016-11" db="EMBL/GenBank/DDBJ databases">
        <authorList>
            <person name="Jaros S."/>
            <person name="Januszkiewicz K."/>
            <person name="Wedrychowicz H."/>
        </authorList>
    </citation>
    <scope>NUCLEOTIDE SEQUENCE [LARGE SCALE GENOMIC DNA]</scope>
    <source>
        <strain evidence="3 4">DSM 25660</strain>
    </source>
</reference>
<dbReference type="AlphaFoldDB" id="A0A1M5ADP0"/>
<dbReference type="NCBIfam" id="TIGR00200">
    <property type="entry name" value="cinA_nterm"/>
    <property type="match status" value="1"/>
</dbReference>
<organism evidence="3 4">
    <name type="scientific">Flavobacterium fontis</name>
    <dbReference type="NCBI Taxonomy" id="1124188"/>
    <lineage>
        <taxon>Bacteria</taxon>
        <taxon>Pseudomonadati</taxon>
        <taxon>Bacteroidota</taxon>
        <taxon>Flavobacteriia</taxon>
        <taxon>Flavobacteriales</taxon>
        <taxon>Flavobacteriaceae</taxon>
        <taxon>Flavobacterium</taxon>
    </lineage>
</organism>
<dbReference type="InterPro" id="IPR050101">
    <property type="entry name" value="CinA"/>
</dbReference>
<dbReference type="Gene3D" id="3.40.980.10">
    <property type="entry name" value="MoaB/Mog-like domain"/>
    <property type="match status" value="1"/>
</dbReference>
<dbReference type="SMART" id="SM00852">
    <property type="entry name" value="MoCF_biosynth"/>
    <property type="match status" value="1"/>
</dbReference>
<dbReference type="HAMAP" id="MF_00226_B">
    <property type="entry name" value="CinA_B"/>
    <property type="match status" value="1"/>
</dbReference>
<name>A0A1M5ADP0_9FLAO</name>
<dbReference type="PANTHER" id="PTHR13939:SF0">
    <property type="entry name" value="NMN AMIDOHYDROLASE-LIKE PROTEIN YFAY"/>
    <property type="match status" value="1"/>
</dbReference>
<dbReference type="InterPro" id="IPR041424">
    <property type="entry name" value="CinA_KH"/>
</dbReference>
<sequence length="416" mass="45243">MKAAIVTIGDEILIGQIADTNSTFIAKALDRIGVQTVEMRSISDQREALLHTFSAYQNQVDFVVMTGGLGPTKDDITKKTLADYFEDTLVRNSDVEQHVVALIEKVLQRPASQLNKDQALVPSQAQVLFNAVGTAPGMWIQKEQTVFISMPGVPYEMKHLMEQQVIPKIAAEYQRPYILHKTLLTYGLGESVVAERIEAWENQLPEYIKLAYLPAPGRVRLRLTARGTDLKLLEEVVAQAVAAVTPLISDILVGFEEDETIEVVVGRLLAQSGQTLATAESCTGGKIAQLLTSVSGASAYFKGSVVCYATEIKTKLLGVDPQLNATHSVVSAEVAKAMALGVQTQMQSDYALATTGNAGPQKGESDAEVGTVFIALATPQEVVVERFNFGQPREKVIDRATVKALEMLQKEILKNL</sequence>
<dbReference type="PANTHER" id="PTHR13939">
    <property type="entry name" value="NICOTINAMIDE-NUCLEOTIDE AMIDOHYDROLASE PNCC"/>
    <property type="match status" value="1"/>
</dbReference>
<dbReference type="SUPFAM" id="SSF53218">
    <property type="entry name" value="Molybdenum cofactor biosynthesis proteins"/>
    <property type="match status" value="1"/>
</dbReference>
<dbReference type="RefSeq" id="WP_073362758.1">
    <property type="nucleotide sequence ID" value="NZ_FQVQ01000006.1"/>
</dbReference>
<dbReference type="InterPro" id="IPR008136">
    <property type="entry name" value="CinA_C"/>
</dbReference>
<dbReference type="NCBIfam" id="TIGR00177">
    <property type="entry name" value="molyb_syn"/>
    <property type="match status" value="1"/>
</dbReference>
<evidence type="ECO:0000313" key="4">
    <source>
        <dbReference type="Proteomes" id="UP000184147"/>
    </source>
</evidence>
<accession>A0A1M5ADP0</accession>
<dbReference type="EMBL" id="FQVQ01000006">
    <property type="protein sequence ID" value="SHF28196.1"/>
    <property type="molecule type" value="Genomic_DNA"/>
</dbReference>
<dbReference type="Pfam" id="PF02464">
    <property type="entry name" value="CinA"/>
    <property type="match status" value="1"/>
</dbReference>
<protein>
    <recommendedName>
        <fullName evidence="1">CinA-like protein</fullName>
    </recommendedName>
</protein>
<comment type="similarity">
    <text evidence="1">Belongs to the CinA family.</text>
</comment>
<dbReference type="PIRSF" id="PIRSF006728">
    <property type="entry name" value="CinA"/>
    <property type="match status" value="1"/>
</dbReference>